<evidence type="ECO:0000256" key="1">
    <source>
        <dbReference type="ARBA" id="ARBA00022679"/>
    </source>
</evidence>
<dbReference type="InterPro" id="IPR054790">
    <property type="entry name" value="MurU"/>
</dbReference>
<dbReference type="InterPro" id="IPR005835">
    <property type="entry name" value="NTP_transferase_dom"/>
</dbReference>
<dbReference type="EMBL" id="FTMN01000001">
    <property type="protein sequence ID" value="SIQ01749.1"/>
    <property type="molecule type" value="Genomic_DNA"/>
</dbReference>
<gene>
    <name evidence="4" type="ORF">SAMN05421647_101922</name>
</gene>
<feature type="domain" description="Nucleotidyl transferase" evidence="3">
    <location>
        <begin position="5"/>
        <end position="145"/>
    </location>
</feature>
<dbReference type="Pfam" id="PF00483">
    <property type="entry name" value="NTP_transferase"/>
    <property type="match status" value="1"/>
</dbReference>
<dbReference type="NCBIfam" id="NF045761">
    <property type="entry name" value="NAMPUrTaseMurU"/>
    <property type="match status" value="1"/>
</dbReference>
<dbReference type="eggNOG" id="COG1208">
    <property type="taxonomic scope" value="Bacteria"/>
</dbReference>
<keyword evidence="2 4" id="KW-0548">Nucleotidyltransferase</keyword>
<proteinExistence type="predicted"/>
<dbReference type="AlphaFoldDB" id="A0A1N6PBV7"/>
<reference evidence="4 5" key="1">
    <citation type="submission" date="2017-01" db="EMBL/GenBank/DDBJ databases">
        <authorList>
            <person name="Mah S.A."/>
            <person name="Swanson W.J."/>
            <person name="Moy G.W."/>
            <person name="Vacquier V.D."/>
        </authorList>
    </citation>
    <scope>NUCLEOTIDE SEQUENCE [LARGE SCALE GENOMIC DNA]</scope>
    <source>
        <strain evidence="4 5">DSM 7027</strain>
    </source>
</reference>
<dbReference type="PANTHER" id="PTHR43584">
    <property type="entry name" value="NUCLEOTIDYL TRANSFERASE"/>
    <property type="match status" value="1"/>
</dbReference>
<sequence>MAGMKAMILAAGLGTRMRPLTLDTPKPLLKVGGKSLIEYHIERLVAAGVTDLVINHAWLGQQIEEYLGTGERYGARIQYSPESEPLETGGGIRKALPLLCDQGAAPFIVLNGDLFSTHPLEPLVDLQPPLGGAHLVLTANPPWHAEGDFALHSDGLVKEDGAEKLTFSGISVMTPELFDGIEADAFALAPLLREKMQVGAVTGSRLQGYWEDVGTPERLSVLDERLKAGVI</sequence>
<dbReference type="PANTHER" id="PTHR43584:SF8">
    <property type="entry name" value="N-ACETYLMURAMATE ALPHA-1-PHOSPHATE URIDYLYLTRANSFERASE"/>
    <property type="match status" value="1"/>
</dbReference>
<name>A0A1N6PBV7_9GAMM</name>
<dbReference type="GO" id="GO:0016779">
    <property type="term" value="F:nucleotidyltransferase activity"/>
    <property type="evidence" value="ECO:0007669"/>
    <property type="project" value="UniProtKB-KW"/>
</dbReference>
<keyword evidence="1 4" id="KW-0808">Transferase</keyword>
<evidence type="ECO:0000259" key="3">
    <source>
        <dbReference type="Pfam" id="PF00483"/>
    </source>
</evidence>
<dbReference type="Gene3D" id="3.90.550.10">
    <property type="entry name" value="Spore Coat Polysaccharide Biosynthesis Protein SpsA, Chain A"/>
    <property type="match status" value="1"/>
</dbReference>
<accession>A0A1N6PBV7</accession>
<dbReference type="InterPro" id="IPR029044">
    <property type="entry name" value="Nucleotide-diphossugar_trans"/>
</dbReference>
<keyword evidence="5" id="KW-1185">Reference proteome</keyword>
<dbReference type="CDD" id="cd06422">
    <property type="entry name" value="NTP_transferase_like_1"/>
    <property type="match status" value="1"/>
</dbReference>
<evidence type="ECO:0000313" key="5">
    <source>
        <dbReference type="Proteomes" id="UP000186895"/>
    </source>
</evidence>
<protein>
    <submittedName>
        <fullName evidence="4">MurNAc alpha-1-phosphate uridylyltransferase</fullName>
    </submittedName>
</protein>
<dbReference type="InterPro" id="IPR050065">
    <property type="entry name" value="GlmU-like"/>
</dbReference>
<evidence type="ECO:0000256" key="2">
    <source>
        <dbReference type="ARBA" id="ARBA00022695"/>
    </source>
</evidence>
<dbReference type="SUPFAM" id="SSF53448">
    <property type="entry name" value="Nucleotide-diphospho-sugar transferases"/>
    <property type="match status" value="1"/>
</dbReference>
<dbReference type="STRING" id="49186.SAMN05421647_101922"/>
<dbReference type="Proteomes" id="UP000186895">
    <property type="component" value="Unassembled WGS sequence"/>
</dbReference>
<evidence type="ECO:0000313" key="4">
    <source>
        <dbReference type="EMBL" id="SIQ01749.1"/>
    </source>
</evidence>
<organism evidence="4 5">
    <name type="scientific">Marinobacterium stanieri</name>
    <dbReference type="NCBI Taxonomy" id="49186"/>
    <lineage>
        <taxon>Bacteria</taxon>
        <taxon>Pseudomonadati</taxon>
        <taxon>Pseudomonadota</taxon>
        <taxon>Gammaproteobacteria</taxon>
        <taxon>Oceanospirillales</taxon>
        <taxon>Oceanospirillaceae</taxon>
        <taxon>Marinobacterium</taxon>
    </lineage>
</organism>